<evidence type="ECO:0000313" key="3">
    <source>
        <dbReference type="Proteomes" id="UP000600365"/>
    </source>
</evidence>
<accession>A0A918D1U0</accession>
<dbReference type="EMBL" id="BMMM01000003">
    <property type="protein sequence ID" value="GGN58786.1"/>
    <property type="molecule type" value="Genomic_DNA"/>
</dbReference>
<dbReference type="Gene3D" id="3.10.450.50">
    <property type="match status" value="1"/>
</dbReference>
<comment type="caution">
    <text evidence="2">The sequence shown here is derived from an EMBL/GenBank/DDBJ whole genome shotgun (WGS) entry which is preliminary data.</text>
</comment>
<evidence type="ECO:0000259" key="1">
    <source>
        <dbReference type="Pfam" id="PF12680"/>
    </source>
</evidence>
<dbReference type="RefSeq" id="WP_189185774.1">
    <property type="nucleotide sequence ID" value="NZ_BMMM01000003.1"/>
</dbReference>
<keyword evidence="3" id="KW-1185">Reference proteome</keyword>
<evidence type="ECO:0000313" key="2">
    <source>
        <dbReference type="EMBL" id="GGN58786.1"/>
    </source>
</evidence>
<dbReference type="SUPFAM" id="SSF54427">
    <property type="entry name" value="NTF2-like"/>
    <property type="match status" value="1"/>
</dbReference>
<dbReference type="AlphaFoldDB" id="A0A918D1U0"/>
<proteinExistence type="predicted"/>
<dbReference type="InterPro" id="IPR032710">
    <property type="entry name" value="NTF2-like_dom_sf"/>
</dbReference>
<protein>
    <recommendedName>
        <fullName evidence="1">SnoaL-like domain-containing protein</fullName>
    </recommendedName>
</protein>
<dbReference type="InterPro" id="IPR037401">
    <property type="entry name" value="SnoaL-like"/>
</dbReference>
<dbReference type="Proteomes" id="UP000600365">
    <property type="component" value="Unassembled WGS sequence"/>
</dbReference>
<organism evidence="2 3">
    <name type="scientific">Streptomyces albiflavescens</name>
    <dbReference type="NCBI Taxonomy" id="1623582"/>
    <lineage>
        <taxon>Bacteria</taxon>
        <taxon>Bacillati</taxon>
        <taxon>Actinomycetota</taxon>
        <taxon>Actinomycetes</taxon>
        <taxon>Kitasatosporales</taxon>
        <taxon>Streptomycetaceae</taxon>
        <taxon>Streptomyces</taxon>
    </lineage>
</organism>
<sequence>MTETPLHTAQNTGETPTWVTELYACFDSLDMEAILARFSEDARIRFGNAEPTVGLDEYRATFDGFLGTIRGTTHRFTQVWECGESAVLVAEVEYTCHNGKVMCLPAATVLHRRSDGLIDAMQVFADVTPLFTP</sequence>
<name>A0A918D1U0_9ACTN</name>
<gene>
    <name evidence="2" type="ORF">GCM10011579_022550</name>
</gene>
<feature type="domain" description="SnoaL-like" evidence="1">
    <location>
        <begin position="19"/>
        <end position="118"/>
    </location>
</feature>
<reference evidence="2 3" key="1">
    <citation type="journal article" date="2014" name="Int. J. Syst. Evol. Microbiol.">
        <title>Complete genome sequence of Corynebacterium casei LMG S-19264T (=DSM 44701T), isolated from a smear-ripened cheese.</title>
        <authorList>
            <consortium name="US DOE Joint Genome Institute (JGI-PGF)"/>
            <person name="Walter F."/>
            <person name="Albersmeier A."/>
            <person name="Kalinowski J."/>
            <person name="Ruckert C."/>
        </authorList>
    </citation>
    <scope>NUCLEOTIDE SEQUENCE [LARGE SCALE GENOMIC DNA]</scope>
    <source>
        <strain evidence="2 3">CGMCC 4.7111</strain>
    </source>
</reference>
<dbReference type="Pfam" id="PF12680">
    <property type="entry name" value="SnoaL_2"/>
    <property type="match status" value="1"/>
</dbReference>